<dbReference type="Pfam" id="PF06695">
    <property type="entry name" value="Sm_multidrug_ex"/>
    <property type="match status" value="1"/>
</dbReference>
<reference evidence="2 3" key="1">
    <citation type="journal article" date="2017" name="ISME J.">
        <title>Potential for microbial H2 and metal transformations associated with novel bacteria and archaea in deep terrestrial subsurface sediments.</title>
        <authorList>
            <person name="Hernsdorf A.W."/>
            <person name="Amano Y."/>
            <person name="Miyakawa K."/>
            <person name="Ise K."/>
            <person name="Suzuki Y."/>
            <person name="Anantharaman K."/>
            <person name="Probst A."/>
            <person name="Burstein D."/>
            <person name="Thomas B.C."/>
            <person name="Banfield J.F."/>
        </authorList>
    </citation>
    <scope>NUCLEOTIDE SEQUENCE [LARGE SCALE GENOMIC DNA]</scope>
    <source>
        <strain evidence="2">HGW-Actinobacteria-3</strain>
    </source>
</reference>
<comment type="caution">
    <text evidence="2">The sequence shown here is derived from an EMBL/GenBank/DDBJ whole genome shotgun (WGS) entry which is preliminary data.</text>
</comment>
<gene>
    <name evidence="2" type="ORF">CVT63_04720</name>
</gene>
<dbReference type="Proteomes" id="UP000233654">
    <property type="component" value="Unassembled WGS sequence"/>
</dbReference>
<keyword evidence="1" id="KW-0812">Transmembrane</keyword>
<sequence>MHPEFALTWTGWFLHMNRYAATILLSMIPLAELRGSIPFASQYFHIPLWKAFLIAIAGNMIPIPFVLWLLGPASEWLMKHSKIMDRFFNWLFDRTRRKRQKQYEVYAEVVLAVFVAIPFPMTGAWSGAVAAFIFGIPKKKALFWIFLGVIGAGLAVTAIMAVVGKNSFLWKLLVGG</sequence>
<name>A0A2N3G5S8_9ACTN</name>
<dbReference type="InterPro" id="IPR009577">
    <property type="entry name" value="Sm_multidrug_ex"/>
</dbReference>
<dbReference type="PANTHER" id="PTHR36007">
    <property type="entry name" value="TRANSPORT PROTEIN-RELATED"/>
    <property type="match status" value="1"/>
</dbReference>
<dbReference type="AlphaFoldDB" id="A0A2N3G5S8"/>
<evidence type="ECO:0000313" key="3">
    <source>
        <dbReference type="Proteomes" id="UP000233654"/>
    </source>
</evidence>
<evidence type="ECO:0000256" key="1">
    <source>
        <dbReference type="SAM" id="Phobius"/>
    </source>
</evidence>
<feature type="transmembrane region" description="Helical" evidence="1">
    <location>
        <begin position="105"/>
        <end position="136"/>
    </location>
</feature>
<evidence type="ECO:0000313" key="2">
    <source>
        <dbReference type="EMBL" id="PKQ28070.1"/>
    </source>
</evidence>
<proteinExistence type="predicted"/>
<dbReference type="EMBL" id="PHEX01000034">
    <property type="protein sequence ID" value="PKQ28070.1"/>
    <property type="molecule type" value="Genomic_DNA"/>
</dbReference>
<dbReference type="PANTHER" id="PTHR36007:SF2">
    <property type="entry name" value="TRANSPORT PROTEIN-RELATED"/>
    <property type="match status" value="1"/>
</dbReference>
<organism evidence="2 3">
    <name type="scientific">Candidatus Anoxymicrobium japonicum</name>
    <dbReference type="NCBI Taxonomy" id="2013648"/>
    <lineage>
        <taxon>Bacteria</taxon>
        <taxon>Bacillati</taxon>
        <taxon>Actinomycetota</taxon>
        <taxon>Candidatus Geothermincolia</taxon>
        <taxon>Candidatus Geothermincolales</taxon>
        <taxon>Candidatus Anoxymicrobiaceae</taxon>
        <taxon>Candidatus Anoxymicrobium</taxon>
    </lineage>
</organism>
<protein>
    <submittedName>
        <fullName evidence="2">Ligand-binding protein SH3</fullName>
    </submittedName>
</protein>
<keyword evidence="1" id="KW-1133">Transmembrane helix</keyword>
<feature type="transmembrane region" description="Helical" evidence="1">
    <location>
        <begin position="51"/>
        <end position="70"/>
    </location>
</feature>
<feature type="transmembrane region" description="Helical" evidence="1">
    <location>
        <begin position="142"/>
        <end position="163"/>
    </location>
</feature>
<accession>A0A2N3G5S8</accession>
<keyword evidence="1" id="KW-0472">Membrane</keyword>